<dbReference type="Pfam" id="PF11042">
    <property type="entry name" value="DUF2750"/>
    <property type="match status" value="1"/>
</dbReference>
<organism evidence="1 2">
    <name type="scientific">Ferrimonas marina</name>
    <dbReference type="NCBI Taxonomy" id="299255"/>
    <lineage>
        <taxon>Bacteria</taxon>
        <taxon>Pseudomonadati</taxon>
        <taxon>Pseudomonadota</taxon>
        <taxon>Gammaproteobacteria</taxon>
        <taxon>Alteromonadales</taxon>
        <taxon>Ferrimonadaceae</taxon>
        <taxon>Ferrimonas</taxon>
    </lineage>
</organism>
<proteinExistence type="predicted"/>
<evidence type="ECO:0000313" key="2">
    <source>
        <dbReference type="Proteomes" id="UP000184268"/>
    </source>
</evidence>
<dbReference type="RefSeq" id="WP_067657320.1">
    <property type="nucleotide sequence ID" value="NZ_FQXG01000002.1"/>
</dbReference>
<evidence type="ECO:0000313" key="1">
    <source>
        <dbReference type="EMBL" id="SHH26005.1"/>
    </source>
</evidence>
<dbReference type="InterPro" id="IPR021284">
    <property type="entry name" value="DUF2750"/>
</dbReference>
<dbReference type="STRING" id="299255.SAMN02745129_1635"/>
<dbReference type="OrthoDB" id="2936081at2"/>
<reference evidence="1 2" key="1">
    <citation type="submission" date="2016-11" db="EMBL/GenBank/DDBJ databases">
        <authorList>
            <person name="Jaros S."/>
            <person name="Januszkiewicz K."/>
            <person name="Wedrychowicz H."/>
        </authorList>
    </citation>
    <scope>NUCLEOTIDE SEQUENCE [LARGE SCALE GENOMIC DNA]</scope>
    <source>
        <strain evidence="1 2">DSM 16917</strain>
    </source>
</reference>
<dbReference type="AlphaFoldDB" id="A0A1M5RI84"/>
<sequence>MNTEQLNDFYSQNSQQRYDTTIAAIKEQQQLWTLADDQGCVVLDTGKEQCLVMWHDEALAKNWASGEFERCEALAISLEDFMAKWVPGMSEDGFDVAIAPSLAGEGIVLSPQELATDLS</sequence>
<keyword evidence="2" id="KW-1185">Reference proteome</keyword>
<gene>
    <name evidence="1" type="ORF">SAMN02745129_1635</name>
</gene>
<accession>A0A1M5RI84</accession>
<protein>
    <recommendedName>
        <fullName evidence="3">DUF2750 domain-containing protein</fullName>
    </recommendedName>
</protein>
<evidence type="ECO:0008006" key="3">
    <source>
        <dbReference type="Google" id="ProtNLM"/>
    </source>
</evidence>
<dbReference type="EMBL" id="FQXG01000002">
    <property type="protein sequence ID" value="SHH26005.1"/>
    <property type="molecule type" value="Genomic_DNA"/>
</dbReference>
<name>A0A1M5RI84_9GAMM</name>
<dbReference type="Proteomes" id="UP000184268">
    <property type="component" value="Unassembled WGS sequence"/>
</dbReference>